<feature type="transmembrane region" description="Helical" evidence="7">
    <location>
        <begin position="574"/>
        <end position="596"/>
    </location>
</feature>
<evidence type="ECO:0000256" key="4">
    <source>
        <dbReference type="ARBA" id="ARBA00023134"/>
    </source>
</evidence>
<feature type="transmembrane region" description="Helical" evidence="7">
    <location>
        <begin position="608"/>
        <end position="633"/>
    </location>
</feature>
<dbReference type="InterPro" id="IPR027417">
    <property type="entry name" value="P-loop_NTPase"/>
</dbReference>
<evidence type="ECO:0000313" key="10">
    <source>
        <dbReference type="Proteomes" id="UP000603457"/>
    </source>
</evidence>
<proteinExistence type="predicted"/>
<evidence type="ECO:0000313" key="9">
    <source>
        <dbReference type="EMBL" id="MBD2594691.1"/>
    </source>
</evidence>
<feature type="coiled-coil region" evidence="6">
    <location>
        <begin position="414"/>
        <end position="441"/>
    </location>
</feature>
<organism evidence="9 10">
    <name type="scientific">Nostoc spongiaeforme FACHB-130</name>
    <dbReference type="NCBI Taxonomy" id="1357510"/>
    <lineage>
        <taxon>Bacteria</taxon>
        <taxon>Bacillati</taxon>
        <taxon>Cyanobacteriota</taxon>
        <taxon>Cyanophyceae</taxon>
        <taxon>Nostocales</taxon>
        <taxon>Nostocaceae</taxon>
        <taxon>Nostoc</taxon>
    </lineage>
</organism>
<evidence type="ECO:0000256" key="2">
    <source>
        <dbReference type="ARBA" id="ARBA00022741"/>
    </source>
</evidence>
<dbReference type="SUPFAM" id="SSF52540">
    <property type="entry name" value="P-loop containing nucleoside triphosphate hydrolases"/>
    <property type="match status" value="1"/>
</dbReference>
<evidence type="ECO:0000256" key="1">
    <source>
        <dbReference type="ARBA" id="ARBA00004370"/>
    </source>
</evidence>
<keyword evidence="3" id="KW-0378">Hydrolase</keyword>
<protein>
    <submittedName>
        <fullName evidence="9">Dynamin family protein</fullName>
    </submittedName>
</protein>
<dbReference type="Gene3D" id="3.40.50.300">
    <property type="entry name" value="P-loop containing nucleotide triphosphate hydrolases"/>
    <property type="match status" value="1"/>
</dbReference>
<dbReference type="EMBL" id="JACJTB010000009">
    <property type="protein sequence ID" value="MBD2594691.1"/>
    <property type="molecule type" value="Genomic_DNA"/>
</dbReference>
<dbReference type="InterPro" id="IPR045063">
    <property type="entry name" value="Dynamin_N"/>
</dbReference>
<reference evidence="9 10" key="1">
    <citation type="journal article" date="2020" name="ISME J.">
        <title>Comparative genomics reveals insights into cyanobacterial evolution and habitat adaptation.</title>
        <authorList>
            <person name="Chen M.Y."/>
            <person name="Teng W.K."/>
            <person name="Zhao L."/>
            <person name="Hu C.X."/>
            <person name="Zhou Y.K."/>
            <person name="Han B.P."/>
            <person name="Song L.R."/>
            <person name="Shu W.S."/>
        </authorList>
    </citation>
    <scope>NUCLEOTIDE SEQUENCE [LARGE SCALE GENOMIC DNA]</scope>
    <source>
        <strain evidence="9 10">FACHB-130</strain>
    </source>
</reference>
<keyword evidence="5 7" id="KW-0472">Membrane</keyword>
<name>A0ABR8FTC3_9NOSO</name>
<accession>A0ABR8FTC3</accession>
<comment type="caution">
    <text evidence="9">The sequence shown here is derived from an EMBL/GenBank/DDBJ whole genome shotgun (WGS) entry which is preliminary data.</text>
</comment>
<dbReference type="Proteomes" id="UP000603457">
    <property type="component" value="Unassembled WGS sequence"/>
</dbReference>
<dbReference type="RefSeq" id="WP_190967540.1">
    <property type="nucleotide sequence ID" value="NZ_JACJTB010000009.1"/>
</dbReference>
<comment type="subcellular location">
    <subcellularLocation>
        <location evidence="1">Membrane</location>
    </subcellularLocation>
</comment>
<dbReference type="InterPro" id="IPR027094">
    <property type="entry name" value="Mitofusin_fam"/>
</dbReference>
<evidence type="ECO:0000256" key="5">
    <source>
        <dbReference type="ARBA" id="ARBA00023136"/>
    </source>
</evidence>
<dbReference type="PANTHER" id="PTHR10465">
    <property type="entry name" value="TRANSMEMBRANE GTPASE FZO1"/>
    <property type="match status" value="1"/>
</dbReference>
<evidence type="ECO:0000256" key="3">
    <source>
        <dbReference type="ARBA" id="ARBA00022801"/>
    </source>
</evidence>
<evidence type="ECO:0000256" key="6">
    <source>
        <dbReference type="SAM" id="Coils"/>
    </source>
</evidence>
<keyword evidence="6" id="KW-0175">Coiled coil</keyword>
<keyword evidence="7" id="KW-0812">Transmembrane</keyword>
<keyword evidence="10" id="KW-1185">Reference proteome</keyword>
<gene>
    <name evidence="9" type="ORF">H6G74_10170</name>
</gene>
<keyword evidence="7" id="KW-1133">Transmembrane helix</keyword>
<keyword evidence="4" id="KW-0342">GTP-binding</keyword>
<feature type="transmembrane region" description="Helical" evidence="7">
    <location>
        <begin position="639"/>
        <end position="657"/>
    </location>
</feature>
<dbReference type="Pfam" id="PF00350">
    <property type="entry name" value="Dynamin_N"/>
    <property type="match status" value="1"/>
</dbReference>
<feature type="domain" description="Dynamin N-terminal" evidence="8">
    <location>
        <begin position="125"/>
        <end position="288"/>
    </location>
</feature>
<evidence type="ECO:0000256" key="7">
    <source>
        <dbReference type="SAM" id="Phobius"/>
    </source>
</evidence>
<dbReference type="PANTHER" id="PTHR10465:SF0">
    <property type="entry name" value="SARCALUMENIN"/>
    <property type="match status" value="1"/>
</dbReference>
<keyword evidence="2" id="KW-0547">Nucleotide-binding</keyword>
<sequence length="758" mass="85509">MNIDLLSYRQKLGIGQVQIAKILGISNEEVCLYEQKPETVPMGLLVQWLAIFNLDIASVMSPPTQALKGIDPGNPYTELYHNINLLNQYINAAPTVEQIDIPTPPKTPSDFKKLVKFYKQKPNLALTGGFDAGKSHLANALLGCKNLPVGYQPATRVITFVRHVEDRPEWFKEDVLIFDEDFWLKDEGGKQVIDLLLFDDKERCEQYCLKAGSFHILQEYGVHGSNDDVLAHAAVVYMDSPLLQACNLIDLPGYSDQPDEVSKDVEKANSAAQIADGLIYASPAKGHINGQDMIRLGSLLRSLPAPEKECSNFPTLGNLFIVATHADPSISDYQLKEISDKASKRLYNNISETVIERRRENTNRDISEAELRQRFFTFWSESPNRCQHLFDNITEILGEFLPEVRLCRINREIIELKEDTIKKYASLIEKYEINIADEEVKISRRSQLILLKENDHIRQQENQLKRHNLLKRIHELKISTKTEFQKYAEQLLNVNAVESIIYGKYDNKKDAQEYLVGYLVEKLQNELENIIKSNADEFKLEIDTFFQGYTEAEFHGYKAEDYTNSQTFRFDWEASVMGAIAGLGSFGALAAWAISLGNLGGYILVAKFVSFLSAIGIGFGFSGGTAGIMTIVAAMGGPIVLGIGLSVTLGLAVANLWSSLTESWQKRLAKQVVKDFGKQPVCEQFFKGIDKFWEDTANGFEKVADVVEGDWKKHLEHIDEITASTTESKERIEGILKILKLCQDFFSRLPWVNLNCQC</sequence>
<evidence type="ECO:0000259" key="8">
    <source>
        <dbReference type="Pfam" id="PF00350"/>
    </source>
</evidence>